<feature type="domain" description="Plasmid pRiA4b Orf3-like" evidence="1">
    <location>
        <begin position="10"/>
        <end position="165"/>
    </location>
</feature>
<dbReference type="Proteomes" id="UP000234345">
    <property type="component" value="Unassembled WGS sequence"/>
</dbReference>
<dbReference type="RefSeq" id="WP_022557733.1">
    <property type="nucleotide sequence ID" value="NZ_CP012049.1"/>
</dbReference>
<dbReference type="InterPro" id="IPR012912">
    <property type="entry name" value="Plasmid_pRiA4b_Orf3-like"/>
</dbReference>
<evidence type="ECO:0000313" key="2">
    <source>
        <dbReference type="EMBL" id="SON76018.1"/>
    </source>
</evidence>
<dbReference type="EMBL" id="OCYS01000138">
    <property type="protein sequence ID" value="SON92658.1"/>
    <property type="molecule type" value="Genomic_DNA"/>
</dbReference>
<reference evidence="5 6" key="1">
    <citation type="submission" date="2017-10" db="EMBL/GenBank/DDBJ databases">
        <authorList>
            <person name="Regsiter A."/>
            <person name="William W."/>
        </authorList>
    </citation>
    <scope>NUCLEOTIDE SEQUENCE [LARGE SCALE GENOMIC DNA]</scope>
    <source>
        <strain evidence="2 6">CFBP6984</strain>
        <strain evidence="4 7">CFBP6991</strain>
        <strain evidence="3 5">CFBP7430</strain>
    </source>
</reference>
<dbReference type="Proteomes" id="UP000234166">
    <property type="component" value="Unassembled WGS sequence"/>
</dbReference>
<accession>A0A2H1QKE2</accession>
<dbReference type="SUPFAM" id="SSF159941">
    <property type="entry name" value="MM3350-like"/>
    <property type="match status" value="1"/>
</dbReference>
<sequence>MTMRNPTPVWRLKVELLGVAPAVWRRFDTHSDAKLAQLHYFIQGAMGWELMHLFSYQDGRGYGGAINSELRLCDVCRIGDALTYTYDFGDNWQHRVTVEKAMARPTGTYPCMVAGKYACPPEDCGGSWGYADLLRVLAGHRNARRRELIEWLGGPFDPKVFDMDEAQKRLSEYVEVSMPKNHQPTA</sequence>
<evidence type="ECO:0000313" key="7">
    <source>
        <dbReference type="Proteomes" id="UP000234345"/>
    </source>
</evidence>
<protein>
    <recommendedName>
        <fullName evidence="1">Plasmid pRiA4b Orf3-like domain-containing protein</fullName>
    </recommendedName>
</protein>
<evidence type="ECO:0000313" key="4">
    <source>
        <dbReference type="EMBL" id="SOO26822.1"/>
    </source>
</evidence>
<evidence type="ECO:0000313" key="5">
    <source>
        <dbReference type="Proteomes" id="UP000234166"/>
    </source>
</evidence>
<dbReference type="InterPro" id="IPR024047">
    <property type="entry name" value="MM3350-like_sf"/>
</dbReference>
<dbReference type="PANTHER" id="PTHR41878">
    <property type="entry name" value="LEXA REPRESSOR-RELATED"/>
    <property type="match status" value="1"/>
</dbReference>
<dbReference type="PANTHER" id="PTHR41878:SF1">
    <property type="entry name" value="TNPR PROTEIN"/>
    <property type="match status" value="1"/>
</dbReference>
<name>A0A2H1QKE2_XANCH</name>
<dbReference type="Proteomes" id="UP000234181">
    <property type="component" value="Unassembled WGS sequence"/>
</dbReference>
<evidence type="ECO:0000259" key="1">
    <source>
        <dbReference type="Pfam" id="PF07929"/>
    </source>
</evidence>
<evidence type="ECO:0000313" key="6">
    <source>
        <dbReference type="Proteomes" id="UP000234181"/>
    </source>
</evidence>
<gene>
    <name evidence="2" type="ORF">XAP6984_110001</name>
    <name evidence="3" type="ORF">XAP7430_80001</name>
    <name evidence="4" type="ORF">XFF6991_60006</name>
</gene>
<dbReference type="EMBL" id="OCYT01000013">
    <property type="protein sequence ID" value="SON76018.1"/>
    <property type="molecule type" value="Genomic_DNA"/>
</dbReference>
<dbReference type="Pfam" id="PF07929">
    <property type="entry name" value="PRiA4_ORF3"/>
    <property type="match status" value="1"/>
</dbReference>
<dbReference type="AlphaFoldDB" id="A0A2H1QKE2"/>
<comment type="caution">
    <text evidence="4">The sequence shown here is derived from an EMBL/GenBank/DDBJ whole genome shotgun (WGS) entry which is preliminary data.</text>
</comment>
<organism evidence="4 7">
    <name type="scientific">Xanthomonas campestris pv. phaseoli</name>
    <dbReference type="NCBI Taxonomy" id="317013"/>
    <lineage>
        <taxon>Bacteria</taxon>
        <taxon>Pseudomonadati</taxon>
        <taxon>Pseudomonadota</taxon>
        <taxon>Gammaproteobacteria</taxon>
        <taxon>Lysobacterales</taxon>
        <taxon>Lysobacteraceae</taxon>
        <taxon>Xanthomonas</taxon>
    </lineage>
</organism>
<keyword evidence="6" id="KW-1185">Reference proteome</keyword>
<evidence type="ECO:0000313" key="3">
    <source>
        <dbReference type="EMBL" id="SON92658.1"/>
    </source>
</evidence>
<dbReference type="EMBL" id="OCZC01000088">
    <property type="protein sequence ID" value="SOO26822.1"/>
    <property type="molecule type" value="Genomic_DNA"/>
</dbReference>
<proteinExistence type="predicted"/>
<dbReference type="Gene3D" id="3.10.290.30">
    <property type="entry name" value="MM3350-like"/>
    <property type="match status" value="1"/>
</dbReference>